<accession>A0AAE8N8J9</accession>
<dbReference type="InterPro" id="IPR029058">
    <property type="entry name" value="AB_hydrolase_fold"/>
</dbReference>
<keyword evidence="9 12" id="KW-1015">Disulfide bond</keyword>
<dbReference type="PANTHER" id="PTHR48250">
    <property type="entry name" value="CUTINASE 2-RELATED"/>
    <property type="match status" value="1"/>
</dbReference>
<dbReference type="GO" id="GO:0016052">
    <property type="term" value="P:carbohydrate catabolic process"/>
    <property type="evidence" value="ECO:0007669"/>
    <property type="project" value="TreeGrafter"/>
</dbReference>
<keyword evidence="15" id="KW-1185">Reference proteome</keyword>
<dbReference type="PROSITE" id="PS00931">
    <property type="entry name" value="CUTINASE_2"/>
    <property type="match status" value="1"/>
</dbReference>
<comment type="similarity">
    <text evidence="2 13">Belongs to the cutinase family.</text>
</comment>
<feature type="active site" description="Nucleophile" evidence="11">
    <location>
        <position position="132"/>
    </location>
</feature>
<evidence type="ECO:0000256" key="11">
    <source>
        <dbReference type="PIRSR" id="PIRSR611150-1"/>
    </source>
</evidence>
<evidence type="ECO:0000256" key="4">
    <source>
        <dbReference type="ARBA" id="ARBA00022487"/>
    </source>
</evidence>
<evidence type="ECO:0000313" key="14">
    <source>
        <dbReference type="EMBL" id="SPO07443.1"/>
    </source>
</evidence>
<protein>
    <recommendedName>
        <fullName evidence="3 13">Cutinase</fullName>
        <ecNumber evidence="3 13">3.1.1.74</ecNumber>
    </recommendedName>
</protein>
<evidence type="ECO:0000256" key="7">
    <source>
        <dbReference type="ARBA" id="ARBA00022801"/>
    </source>
</evidence>
<gene>
    <name evidence="14" type="ORF">DNG_10137</name>
</gene>
<evidence type="ECO:0000256" key="3">
    <source>
        <dbReference type="ARBA" id="ARBA00013095"/>
    </source>
</evidence>
<evidence type="ECO:0000313" key="15">
    <source>
        <dbReference type="Proteomes" id="UP001187682"/>
    </source>
</evidence>
<evidence type="ECO:0000256" key="13">
    <source>
        <dbReference type="RuleBase" id="RU361263"/>
    </source>
</evidence>
<reference evidence="14" key="1">
    <citation type="submission" date="2018-03" db="EMBL/GenBank/DDBJ databases">
        <authorList>
            <person name="Guldener U."/>
        </authorList>
    </citation>
    <scope>NUCLEOTIDE SEQUENCE</scope>
</reference>
<dbReference type="EC" id="3.1.1.74" evidence="3 13"/>
<feature type="chain" id="PRO_5041770652" description="Cutinase" evidence="13">
    <location>
        <begin position="20"/>
        <end position="222"/>
    </location>
</feature>
<proteinExistence type="inferred from homology"/>
<comment type="function">
    <text evidence="13">Catalyzes the hydrolysis of complex carboxylic polyesters found in the cell wall of plants. Degrades cutin, a macromolecule that forms the structure of the plant cuticle.</text>
</comment>
<evidence type="ECO:0000256" key="6">
    <source>
        <dbReference type="ARBA" id="ARBA00022729"/>
    </source>
</evidence>
<keyword evidence="6 13" id="KW-0732">Signal</keyword>
<feature type="active site" evidence="11">
    <location>
        <position position="187"/>
    </location>
</feature>
<keyword evidence="7 13" id="KW-0378">Hydrolase</keyword>
<sequence length="222" mass="22947">MRLNNILTIAALSASASVAAPSARLEARQSSTSNDLENGDPSNCPSAILIFARGSTEIGNMGLTVGPALAGGLKDSFGDTWIQGVGGPYTADLIPNSLPLGTNQRSIDEAIRLFELAHTKCPNSAIVTGGYSQGSAVVGNALTQMSAEVQAQVAGAVVFGYTKNLQNRGVIIDYPKEKTKVFCNTGDLVCTGSLVITAAHLLYNSDARGEAAQFLATRISAA</sequence>
<dbReference type="Pfam" id="PF01083">
    <property type="entry name" value="Cutinase"/>
    <property type="match status" value="1"/>
</dbReference>
<feature type="active site" description="Proton donor/acceptor" evidence="11">
    <location>
        <position position="200"/>
    </location>
</feature>
<dbReference type="Gene3D" id="3.40.50.1820">
    <property type="entry name" value="alpha/beta hydrolase"/>
    <property type="match status" value="1"/>
</dbReference>
<dbReference type="GO" id="GO:0050525">
    <property type="term" value="F:cutinase activity"/>
    <property type="evidence" value="ECO:0007669"/>
    <property type="project" value="UniProtKB-UniRule"/>
</dbReference>
<comment type="subcellular location">
    <subcellularLocation>
        <location evidence="1 13">Secreted</location>
    </subcellularLocation>
</comment>
<evidence type="ECO:0000256" key="9">
    <source>
        <dbReference type="ARBA" id="ARBA00023157"/>
    </source>
</evidence>
<organism evidence="14 15">
    <name type="scientific">Cephalotrichum gorgonifer</name>
    <dbReference type="NCBI Taxonomy" id="2041049"/>
    <lineage>
        <taxon>Eukaryota</taxon>
        <taxon>Fungi</taxon>
        <taxon>Dikarya</taxon>
        <taxon>Ascomycota</taxon>
        <taxon>Pezizomycotina</taxon>
        <taxon>Sordariomycetes</taxon>
        <taxon>Hypocreomycetidae</taxon>
        <taxon>Microascales</taxon>
        <taxon>Microascaceae</taxon>
        <taxon>Cephalotrichum</taxon>
    </lineage>
</organism>
<evidence type="ECO:0000256" key="10">
    <source>
        <dbReference type="ARBA" id="ARBA00034045"/>
    </source>
</evidence>
<keyword evidence="8" id="KW-0843">Virulence</keyword>
<dbReference type="InterPro" id="IPR043579">
    <property type="entry name" value="CUTINASE_2"/>
</dbReference>
<feature type="disulfide bond" evidence="12">
    <location>
        <begin position="183"/>
        <end position="190"/>
    </location>
</feature>
<feature type="signal peptide" evidence="13">
    <location>
        <begin position="1"/>
        <end position="19"/>
    </location>
</feature>
<name>A0AAE8N8J9_9PEZI</name>
<keyword evidence="5 13" id="KW-0964">Secreted</keyword>
<keyword evidence="4 13" id="KW-0719">Serine esterase</keyword>
<dbReference type="SUPFAM" id="SSF53474">
    <property type="entry name" value="alpha/beta-Hydrolases"/>
    <property type="match status" value="1"/>
</dbReference>
<dbReference type="InterPro" id="IPR000675">
    <property type="entry name" value="Cutinase/axe"/>
</dbReference>
<dbReference type="PROSITE" id="PS00155">
    <property type="entry name" value="CUTINASE_1"/>
    <property type="match status" value="1"/>
</dbReference>
<feature type="disulfide bond" evidence="12">
    <location>
        <begin position="44"/>
        <end position="121"/>
    </location>
</feature>
<dbReference type="EMBL" id="ONZQ02000020">
    <property type="protein sequence ID" value="SPO07443.1"/>
    <property type="molecule type" value="Genomic_DNA"/>
</dbReference>
<dbReference type="Proteomes" id="UP001187682">
    <property type="component" value="Unassembled WGS sequence"/>
</dbReference>
<evidence type="ECO:0000256" key="8">
    <source>
        <dbReference type="ARBA" id="ARBA00023026"/>
    </source>
</evidence>
<evidence type="ECO:0000256" key="1">
    <source>
        <dbReference type="ARBA" id="ARBA00004613"/>
    </source>
</evidence>
<dbReference type="PRINTS" id="PR00129">
    <property type="entry name" value="CUTINASE"/>
</dbReference>
<comment type="caution">
    <text evidence="14">The sequence shown here is derived from an EMBL/GenBank/DDBJ whole genome shotgun (WGS) entry which is preliminary data.</text>
</comment>
<dbReference type="PANTHER" id="PTHR48250:SF3">
    <property type="entry name" value="CUTINASE 1-RELATED"/>
    <property type="match status" value="1"/>
</dbReference>
<dbReference type="InterPro" id="IPR043580">
    <property type="entry name" value="CUTINASE_1"/>
</dbReference>
<dbReference type="AlphaFoldDB" id="A0AAE8N8J9"/>
<dbReference type="SMART" id="SM01110">
    <property type="entry name" value="Cutinase"/>
    <property type="match status" value="1"/>
</dbReference>
<dbReference type="InterPro" id="IPR011150">
    <property type="entry name" value="Cutinase_monf"/>
</dbReference>
<dbReference type="GO" id="GO:0005576">
    <property type="term" value="C:extracellular region"/>
    <property type="evidence" value="ECO:0007669"/>
    <property type="project" value="UniProtKB-SubCell"/>
</dbReference>
<evidence type="ECO:0000256" key="12">
    <source>
        <dbReference type="PIRSR" id="PIRSR611150-2"/>
    </source>
</evidence>
<evidence type="ECO:0000256" key="5">
    <source>
        <dbReference type="ARBA" id="ARBA00022525"/>
    </source>
</evidence>
<dbReference type="FunFam" id="3.40.50.1820:FF:000235">
    <property type="entry name" value="Cutinase 1"/>
    <property type="match status" value="1"/>
</dbReference>
<comment type="catalytic activity">
    <reaction evidence="10 13">
        <text>cutin + H2O = cutin monomers.</text>
        <dbReference type="EC" id="3.1.1.74"/>
    </reaction>
</comment>
<evidence type="ECO:0000256" key="2">
    <source>
        <dbReference type="ARBA" id="ARBA00007534"/>
    </source>
</evidence>